<dbReference type="AlphaFoldDB" id="A0AAD5YIY9"/>
<dbReference type="InterPro" id="IPR037256">
    <property type="entry name" value="ASC_dom_sf"/>
</dbReference>
<dbReference type="PANTHER" id="PTHR10343">
    <property type="entry name" value="5'-AMP-ACTIVATED PROTEIN KINASE , BETA SUBUNIT"/>
    <property type="match status" value="1"/>
</dbReference>
<dbReference type="Proteomes" id="UP001212997">
    <property type="component" value="Unassembled WGS sequence"/>
</dbReference>
<organism evidence="4 5">
    <name type="scientific">Meripilus lineatus</name>
    <dbReference type="NCBI Taxonomy" id="2056292"/>
    <lineage>
        <taxon>Eukaryota</taxon>
        <taxon>Fungi</taxon>
        <taxon>Dikarya</taxon>
        <taxon>Basidiomycota</taxon>
        <taxon>Agaricomycotina</taxon>
        <taxon>Agaricomycetes</taxon>
        <taxon>Polyporales</taxon>
        <taxon>Meripilaceae</taxon>
        <taxon>Meripilus</taxon>
    </lineage>
</organism>
<dbReference type="GO" id="GO:0007165">
    <property type="term" value="P:signal transduction"/>
    <property type="evidence" value="ECO:0007669"/>
    <property type="project" value="TreeGrafter"/>
</dbReference>
<feature type="compositionally biased region" description="Polar residues" evidence="2">
    <location>
        <begin position="448"/>
        <end position="463"/>
    </location>
</feature>
<feature type="region of interest" description="Disordered" evidence="2">
    <location>
        <begin position="313"/>
        <end position="333"/>
    </location>
</feature>
<feature type="region of interest" description="Disordered" evidence="2">
    <location>
        <begin position="353"/>
        <end position="417"/>
    </location>
</feature>
<dbReference type="InterPro" id="IPR050827">
    <property type="entry name" value="CRP1_MDG1_kinase"/>
</dbReference>
<evidence type="ECO:0000259" key="3">
    <source>
        <dbReference type="SMART" id="SM01010"/>
    </source>
</evidence>
<feature type="compositionally biased region" description="Low complexity" evidence="2">
    <location>
        <begin position="313"/>
        <end position="327"/>
    </location>
</feature>
<dbReference type="Pfam" id="PF16561">
    <property type="entry name" value="AMPK1_CBM"/>
    <property type="match status" value="1"/>
</dbReference>
<dbReference type="InterPro" id="IPR032640">
    <property type="entry name" value="AMPK1_CBM"/>
</dbReference>
<feature type="compositionally biased region" description="Polar residues" evidence="2">
    <location>
        <begin position="1"/>
        <end position="11"/>
    </location>
</feature>
<dbReference type="SUPFAM" id="SSF81296">
    <property type="entry name" value="E set domains"/>
    <property type="match status" value="1"/>
</dbReference>
<reference evidence="4" key="1">
    <citation type="submission" date="2022-07" db="EMBL/GenBank/DDBJ databases">
        <title>Genome Sequence of Physisporinus lineatus.</title>
        <authorList>
            <person name="Buettner E."/>
        </authorList>
    </citation>
    <scope>NUCLEOTIDE SEQUENCE</scope>
    <source>
        <strain evidence="4">VT162</strain>
    </source>
</reference>
<name>A0AAD5YIY9_9APHY</name>
<comment type="similarity">
    <text evidence="1">Belongs to the 5'-AMP-activated protein kinase beta subunit family.</text>
</comment>
<dbReference type="EMBL" id="JANAWD010000182">
    <property type="protein sequence ID" value="KAJ3484617.1"/>
    <property type="molecule type" value="Genomic_DNA"/>
</dbReference>
<dbReference type="InterPro" id="IPR006828">
    <property type="entry name" value="ASC_dom"/>
</dbReference>
<keyword evidence="5" id="KW-1185">Reference proteome</keyword>
<evidence type="ECO:0000313" key="5">
    <source>
        <dbReference type="Proteomes" id="UP001212997"/>
    </source>
</evidence>
<dbReference type="CDD" id="cd02859">
    <property type="entry name" value="E_set_AMPKbeta_like_N"/>
    <property type="match status" value="1"/>
</dbReference>
<feature type="compositionally biased region" description="Polar residues" evidence="2">
    <location>
        <begin position="400"/>
        <end position="417"/>
    </location>
</feature>
<feature type="region of interest" description="Disordered" evidence="2">
    <location>
        <begin position="436"/>
        <end position="466"/>
    </location>
</feature>
<feature type="compositionally biased region" description="Basic and acidic residues" evidence="2">
    <location>
        <begin position="381"/>
        <end position="398"/>
    </location>
</feature>
<feature type="region of interest" description="Disordered" evidence="2">
    <location>
        <begin position="1"/>
        <end position="44"/>
    </location>
</feature>
<dbReference type="InterPro" id="IPR013783">
    <property type="entry name" value="Ig-like_fold"/>
</dbReference>
<sequence>MGNSTSNQVNPINAIPQKLDSPPRRTSPIRGGSPTPSSHRVHKSLYTKKKSLELPDLASLAFTSASPTPVQEPRVSSPIPIPIPISQDRPQTTFRPQNNLPSAAHVPWLRGNSSVQGFRQHHSYLDQSVTSFDRIVGAHADDSPPREPTATKPPFVQEIVNSTLPVSLKQESDLAKPEPITVTIKWSPNTNAWTTPVQLLPGTHHFKFIVDDQWRIADDYPTAVDDRDGSLANYVNVTLPSSSSSPQTPAPTSPMSSPHHHTQSGQLSFWSESTATAGTQFGGGPLGSVKEAEWTTVIPPELIAASGEEENYLTTADSSASSTSIPAPNIPPAPLLPRHLDKLILNVRPATVTGAVPSSGSSSGDKERSSRKGGSRSHRNRERDRDRDRDRTEREARPRPTSNLGMTSTSSNTNATLVSSIPEGTLPIVTASGTDVTALASGPPTPNPGESASEQTSGATTPSIAGGARKVTVASLGGPGLADDASVLPVPSHVVLHHLSTSAIRNGVLAVANTTRYKKKYITTIYYKSTQQSQT</sequence>
<feature type="region of interest" description="Disordered" evidence="2">
    <location>
        <begin position="236"/>
        <end position="267"/>
    </location>
</feature>
<feature type="domain" description="Association with the SNF1 complex (ASC)" evidence="3">
    <location>
        <begin position="287"/>
        <end position="530"/>
    </location>
</feature>
<dbReference type="Gene3D" id="6.20.250.60">
    <property type="match status" value="1"/>
</dbReference>
<dbReference type="PANTHER" id="PTHR10343:SF84">
    <property type="entry name" value="5'-AMP-ACTIVATED PROTEIN KINASE SUBUNIT BETA-1"/>
    <property type="match status" value="1"/>
</dbReference>
<dbReference type="SMART" id="SM01010">
    <property type="entry name" value="AMPKBI"/>
    <property type="match status" value="1"/>
</dbReference>
<accession>A0AAD5YIY9</accession>
<evidence type="ECO:0000256" key="2">
    <source>
        <dbReference type="SAM" id="MobiDB-lite"/>
    </source>
</evidence>
<evidence type="ECO:0000256" key="1">
    <source>
        <dbReference type="ARBA" id="ARBA00010926"/>
    </source>
</evidence>
<feature type="compositionally biased region" description="Basic residues" evidence="2">
    <location>
        <begin position="371"/>
        <end position="380"/>
    </location>
</feature>
<dbReference type="SUPFAM" id="SSF160219">
    <property type="entry name" value="AMPKBI-like"/>
    <property type="match status" value="1"/>
</dbReference>
<protein>
    <recommendedName>
        <fullName evidence="3">Association with the SNF1 complex (ASC) domain-containing protein</fullName>
    </recommendedName>
</protein>
<comment type="caution">
    <text evidence="4">The sequence shown here is derived from an EMBL/GenBank/DDBJ whole genome shotgun (WGS) entry which is preliminary data.</text>
</comment>
<dbReference type="Gene3D" id="2.60.40.10">
    <property type="entry name" value="Immunoglobulins"/>
    <property type="match status" value="1"/>
</dbReference>
<dbReference type="Pfam" id="PF04739">
    <property type="entry name" value="AMPKBI"/>
    <property type="match status" value="1"/>
</dbReference>
<dbReference type="GO" id="GO:0019901">
    <property type="term" value="F:protein kinase binding"/>
    <property type="evidence" value="ECO:0007669"/>
    <property type="project" value="TreeGrafter"/>
</dbReference>
<gene>
    <name evidence="4" type="ORF">NLI96_g5516</name>
</gene>
<dbReference type="GO" id="GO:0005634">
    <property type="term" value="C:nucleus"/>
    <property type="evidence" value="ECO:0007669"/>
    <property type="project" value="TreeGrafter"/>
</dbReference>
<dbReference type="GO" id="GO:0031588">
    <property type="term" value="C:nucleotide-activated protein kinase complex"/>
    <property type="evidence" value="ECO:0007669"/>
    <property type="project" value="TreeGrafter"/>
</dbReference>
<dbReference type="InterPro" id="IPR014756">
    <property type="entry name" value="Ig_E-set"/>
</dbReference>
<dbReference type="GO" id="GO:0005737">
    <property type="term" value="C:cytoplasm"/>
    <property type="evidence" value="ECO:0007669"/>
    <property type="project" value="TreeGrafter"/>
</dbReference>
<evidence type="ECO:0000313" key="4">
    <source>
        <dbReference type="EMBL" id="KAJ3484617.1"/>
    </source>
</evidence>
<proteinExistence type="inferred from homology"/>